<feature type="domain" description="HTH tetR-type" evidence="3">
    <location>
        <begin position="19"/>
        <end position="79"/>
    </location>
</feature>
<dbReference type="PANTHER" id="PTHR30055:SF209">
    <property type="entry name" value="POSSIBLE TRANSCRIPTIONAL REGULATORY PROTEIN (PROBABLY TETR-FAMILY)"/>
    <property type="match status" value="1"/>
</dbReference>
<protein>
    <submittedName>
        <fullName evidence="4">TetR family transcriptional regulator</fullName>
    </submittedName>
</protein>
<proteinExistence type="predicted"/>
<feature type="DNA-binding region" description="H-T-H motif" evidence="2">
    <location>
        <begin position="42"/>
        <end position="61"/>
    </location>
</feature>
<evidence type="ECO:0000313" key="5">
    <source>
        <dbReference type="Proteomes" id="UP000272400"/>
    </source>
</evidence>
<reference evidence="4 5" key="1">
    <citation type="submission" date="2018-11" db="EMBL/GenBank/DDBJ databases">
        <title>Sequencing the genomes of 1000 actinobacteria strains.</title>
        <authorList>
            <person name="Klenk H.-P."/>
        </authorList>
    </citation>
    <scope>NUCLEOTIDE SEQUENCE [LARGE SCALE GENOMIC DNA]</scope>
    <source>
        <strain evidence="4 5">DSM 44254</strain>
    </source>
</reference>
<dbReference type="SUPFAM" id="SSF46689">
    <property type="entry name" value="Homeodomain-like"/>
    <property type="match status" value="1"/>
</dbReference>
<dbReference type="InterPro" id="IPR050109">
    <property type="entry name" value="HTH-type_TetR-like_transc_reg"/>
</dbReference>
<organism evidence="4 5">
    <name type="scientific">Actinocorallia herbida</name>
    <dbReference type="NCBI Taxonomy" id="58109"/>
    <lineage>
        <taxon>Bacteria</taxon>
        <taxon>Bacillati</taxon>
        <taxon>Actinomycetota</taxon>
        <taxon>Actinomycetes</taxon>
        <taxon>Streptosporangiales</taxon>
        <taxon>Thermomonosporaceae</taxon>
        <taxon>Actinocorallia</taxon>
    </lineage>
</organism>
<keyword evidence="5" id="KW-1185">Reference proteome</keyword>
<dbReference type="GO" id="GO:0003700">
    <property type="term" value="F:DNA-binding transcription factor activity"/>
    <property type="evidence" value="ECO:0007669"/>
    <property type="project" value="TreeGrafter"/>
</dbReference>
<evidence type="ECO:0000259" key="3">
    <source>
        <dbReference type="PROSITE" id="PS50977"/>
    </source>
</evidence>
<accession>A0A3N1CNP8</accession>
<dbReference type="RefSeq" id="WP_123661907.1">
    <property type="nucleotide sequence ID" value="NZ_RJKE01000001.1"/>
</dbReference>
<dbReference type="PROSITE" id="PS50977">
    <property type="entry name" value="HTH_TETR_2"/>
    <property type="match status" value="1"/>
</dbReference>
<comment type="caution">
    <text evidence="4">The sequence shown here is derived from an EMBL/GenBank/DDBJ whole genome shotgun (WGS) entry which is preliminary data.</text>
</comment>
<keyword evidence="1 2" id="KW-0238">DNA-binding</keyword>
<dbReference type="OrthoDB" id="3210012at2"/>
<dbReference type="InterPro" id="IPR009057">
    <property type="entry name" value="Homeodomain-like_sf"/>
</dbReference>
<evidence type="ECO:0000313" key="4">
    <source>
        <dbReference type="EMBL" id="ROO82949.1"/>
    </source>
</evidence>
<dbReference type="Proteomes" id="UP000272400">
    <property type="component" value="Unassembled WGS sequence"/>
</dbReference>
<gene>
    <name evidence="4" type="ORF">EDD29_0437</name>
</gene>
<dbReference type="PANTHER" id="PTHR30055">
    <property type="entry name" value="HTH-TYPE TRANSCRIPTIONAL REGULATOR RUTR"/>
    <property type="match status" value="1"/>
</dbReference>
<evidence type="ECO:0000256" key="2">
    <source>
        <dbReference type="PROSITE-ProRule" id="PRU00335"/>
    </source>
</evidence>
<dbReference type="AlphaFoldDB" id="A0A3N1CNP8"/>
<name>A0A3N1CNP8_9ACTN</name>
<dbReference type="InterPro" id="IPR001647">
    <property type="entry name" value="HTH_TetR"/>
</dbReference>
<evidence type="ECO:0000256" key="1">
    <source>
        <dbReference type="ARBA" id="ARBA00023125"/>
    </source>
</evidence>
<dbReference type="Gene3D" id="1.10.357.10">
    <property type="entry name" value="Tetracycline Repressor, domain 2"/>
    <property type="match status" value="1"/>
</dbReference>
<dbReference type="EMBL" id="RJKE01000001">
    <property type="protein sequence ID" value="ROO82949.1"/>
    <property type="molecule type" value="Genomic_DNA"/>
</dbReference>
<dbReference type="GO" id="GO:0000976">
    <property type="term" value="F:transcription cis-regulatory region binding"/>
    <property type="evidence" value="ECO:0007669"/>
    <property type="project" value="TreeGrafter"/>
</dbReference>
<sequence>MPKSPAPETSKRRTRSDFLASRRALLGAVETLLAERRGPHFSLTELAQEAGISTATAYRHFPDVRGALEAYYEQLILGLIEQMNALPDEGDPIARFEAVCLLWVQQGSRWARAAVHIRSWRGFLDRLHDGDPLVRAIHETLAEVLGALWAAGHIAPQPIEYAVLVWETLFDERVIVDLLDTLDWPVERVAAELTQTVLSALRREPPARP</sequence>